<name>A0ABR0TXN2_AURPU</name>
<sequence length="45" mass="4927">MEKELTLAALLDDTKPLAVGFEFVASNLRTNLAHVVRCQLVNNGN</sequence>
<organism evidence="1 2">
    <name type="scientific">Aureobasidium pullulans</name>
    <name type="common">Black yeast</name>
    <name type="synonym">Pullularia pullulans</name>
    <dbReference type="NCBI Taxonomy" id="5580"/>
    <lineage>
        <taxon>Eukaryota</taxon>
        <taxon>Fungi</taxon>
        <taxon>Dikarya</taxon>
        <taxon>Ascomycota</taxon>
        <taxon>Pezizomycotina</taxon>
        <taxon>Dothideomycetes</taxon>
        <taxon>Dothideomycetidae</taxon>
        <taxon>Dothideales</taxon>
        <taxon>Saccotheciaceae</taxon>
        <taxon>Aureobasidium</taxon>
    </lineage>
</organism>
<gene>
    <name evidence="1" type="ORF">QM012_000593</name>
</gene>
<accession>A0ABR0TXN2</accession>
<proteinExistence type="predicted"/>
<reference evidence="1 2" key="1">
    <citation type="submission" date="2023-11" db="EMBL/GenBank/DDBJ databases">
        <title>Draft genome sequence and annotation of the polyextremotolerant black yeast-like fungus Aureobasidium pullulans NRRL 62042.</title>
        <authorList>
            <person name="Dielentheis-Frenken M.R.E."/>
            <person name="Wibberg D."/>
            <person name="Blank L.M."/>
            <person name="Tiso T."/>
        </authorList>
    </citation>
    <scope>NUCLEOTIDE SEQUENCE [LARGE SCALE GENOMIC DNA]</scope>
    <source>
        <strain evidence="1 2">NRRL 62042</strain>
    </source>
</reference>
<evidence type="ECO:0000313" key="2">
    <source>
        <dbReference type="Proteomes" id="UP001341245"/>
    </source>
</evidence>
<dbReference type="EMBL" id="JASGXD010000001">
    <property type="protein sequence ID" value="KAK6008690.1"/>
    <property type="molecule type" value="Genomic_DNA"/>
</dbReference>
<protein>
    <submittedName>
        <fullName evidence="1">Uncharacterized protein</fullName>
    </submittedName>
</protein>
<comment type="caution">
    <text evidence="1">The sequence shown here is derived from an EMBL/GenBank/DDBJ whole genome shotgun (WGS) entry which is preliminary data.</text>
</comment>
<evidence type="ECO:0000313" key="1">
    <source>
        <dbReference type="EMBL" id="KAK6008690.1"/>
    </source>
</evidence>
<dbReference type="Proteomes" id="UP001341245">
    <property type="component" value="Unassembled WGS sequence"/>
</dbReference>
<keyword evidence="2" id="KW-1185">Reference proteome</keyword>